<sequence>MSDDHDADEPPRYRHIHSADAPDAPSRTTHKYEIDRAVGATEFGFNRYVAEPGQRIPWGRHYHPDHEEAFYVVSGAVEFTVGPLDDAETVRVAAGEVLYVPPNTTQEAVAVGDEPLELLAVGAPKATDDAVIEEECPACGAVTGRTFEVADEGATYVLFCEACGEEVDRLVSGPAG</sequence>
<evidence type="ECO:0000259" key="3">
    <source>
        <dbReference type="Pfam" id="PF07883"/>
    </source>
</evidence>
<evidence type="ECO:0000256" key="2">
    <source>
        <dbReference type="SAM" id="MobiDB-lite"/>
    </source>
</evidence>
<protein>
    <submittedName>
        <fullName evidence="4">Cupin domain-containing protein</fullName>
    </submittedName>
</protein>
<dbReference type="InterPro" id="IPR051610">
    <property type="entry name" value="GPI/OXD"/>
</dbReference>
<dbReference type="CDD" id="cd02208">
    <property type="entry name" value="cupin_RmlC-like"/>
    <property type="match status" value="1"/>
</dbReference>
<gene>
    <name evidence="4" type="ORF">N0B31_08425</name>
</gene>
<keyword evidence="5" id="KW-1185">Reference proteome</keyword>
<feature type="domain" description="Cupin type-2" evidence="3">
    <location>
        <begin position="50"/>
        <end position="121"/>
    </location>
</feature>
<feature type="compositionally biased region" description="Basic and acidic residues" evidence="2">
    <location>
        <begin position="8"/>
        <end position="20"/>
    </location>
</feature>
<dbReference type="InterPro" id="IPR013096">
    <property type="entry name" value="Cupin_2"/>
</dbReference>
<accession>A0A9E7R6P2</accession>
<dbReference type="GO" id="GO:0046872">
    <property type="term" value="F:metal ion binding"/>
    <property type="evidence" value="ECO:0007669"/>
    <property type="project" value="UniProtKB-KW"/>
</dbReference>
<evidence type="ECO:0000313" key="4">
    <source>
        <dbReference type="EMBL" id="UWM56308.1"/>
    </source>
</evidence>
<keyword evidence="1" id="KW-0479">Metal-binding</keyword>
<dbReference type="SUPFAM" id="SSF51182">
    <property type="entry name" value="RmlC-like cupins"/>
    <property type="match status" value="1"/>
</dbReference>
<dbReference type="InterPro" id="IPR014710">
    <property type="entry name" value="RmlC-like_jellyroll"/>
</dbReference>
<dbReference type="Pfam" id="PF07883">
    <property type="entry name" value="Cupin_2"/>
    <property type="match status" value="1"/>
</dbReference>
<dbReference type="RefSeq" id="WP_260643422.1">
    <property type="nucleotide sequence ID" value="NZ_CP104003.1"/>
</dbReference>
<dbReference type="PANTHER" id="PTHR35848">
    <property type="entry name" value="OXALATE-BINDING PROTEIN"/>
    <property type="match status" value="1"/>
</dbReference>
<reference evidence="4" key="1">
    <citation type="submission" date="2022-09" db="EMBL/GenBank/DDBJ databases">
        <title>Diverse halophilic archaea isolated from saline environments.</title>
        <authorList>
            <person name="Cui H.-L."/>
        </authorList>
    </citation>
    <scope>NUCLEOTIDE SEQUENCE</scope>
    <source>
        <strain evidence="4">ZS-35-S2</strain>
    </source>
</reference>
<evidence type="ECO:0000256" key="1">
    <source>
        <dbReference type="ARBA" id="ARBA00022723"/>
    </source>
</evidence>
<dbReference type="KEGG" id="ssai:N0B31_08425"/>
<proteinExistence type="predicted"/>
<name>A0A9E7R6P2_9EURY</name>
<dbReference type="AlphaFoldDB" id="A0A9E7R6P2"/>
<dbReference type="EMBL" id="CP104003">
    <property type="protein sequence ID" value="UWM56308.1"/>
    <property type="molecule type" value="Genomic_DNA"/>
</dbReference>
<evidence type="ECO:0000313" key="5">
    <source>
        <dbReference type="Proteomes" id="UP001057580"/>
    </source>
</evidence>
<feature type="region of interest" description="Disordered" evidence="2">
    <location>
        <begin position="1"/>
        <end position="29"/>
    </location>
</feature>
<dbReference type="Proteomes" id="UP001057580">
    <property type="component" value="Chromosome"/>
</dbReference>
<dbReference type="GeneID" id="74942441"/>
<dbReference type="Gene3D" id="2.60.120.10">
    <property type="entry name" value="Jelly Rolls"/>
    <property type="match status" value="1"/>
</dbReference>
<dbReference type="InterPro" id="IPR011051">
    <property type="entry name" value="RmlC_Cupin_sf"/>
</dbReference>
<organism evidence="4 5">
    <name type="scientific">Salinirubellus salinus</name>
    <dbReference type="NCBI Taxonomy" id="1364945"/>
    <lineage>
        <taxon>Archaea</taxon>
        <taxon>Methanobacteriati</taxon>
        <taxon>Methanobacteriota</taxon>
        <taxon>Stenosarchaea group</taxon>
        <taxon>Halobacteria</taxon>
        <taxon>Halobacteriales</taxon>
        <taxon>Natronomonadaceae</taxon>
        <taxon>Salinirubellus</taxon>
    </lineage>
</organism>